<reference evidence="2" key="1">
    <citation type="journal article" date="2022" name="Mol. Ecol. Resour.">
        <title>The genomes of chicory, endive, great burdock and yacon provide insights into Asteraceae palaeo-polyploidization history and plant inulin production.</title>
        <authorList>
            <person name="Fan W."/>
            <person name="Wang S."/>
            <person name="Wang H."/>
            <person name="Wang A."/>
            <person name="Jiang F."/>
            <person name="Liu H."/>
            <person name="Zhao H."/>
            <person name="Xu D."/>
            <person name="Zhang Y."/>
        </authorList>
    </citation>
    <scope>NUCLEOTIDE SEQUENCE [LARGE SCALE GENOMIC DNA]</scope>
    <source>
        <strain evidence="2">cv. Punajuju</strain>
    </source>
</reference>
<keyword evidence="2" id="KW-1185">Reference proteome</keyword>
<protein>
    <submittedName>
        <fullName evidence="1">Uncharacterized protein</fullName>
    </submittedName>
</protein>
<organism evidence="1 2">
    <name type="scientific">Cichorium intybus</name>
    <name type="common">Chicory</name>
    <dbReference type="NCBI Taxonomy" id="13427"/>
    <lineage>
        <taxon>Eukaryota</taxon>
        <taxon>Viridiplantae</taxon>
        <taxon>Streptophyta</taxon>
        <taxon>Embryophyta</taxon>
        <taxon>Tracheophyta</taxon>
        <taxon>Spermatophyta</taxon>
        <taxon>Magnoliopsida</taxon>
        <taxon>eudicotyledons</taxon>
        <taxon>Gunneridae</taxon>
        <taxon>Pentapetalae</taxon>
        <taxon>asterids</taxon>
        <taxon>campanulids</taxon>
        <taxon>Asterales</taxon>
        <taxon>Asteraceae</taxon>
        <taxon>Cichorioideae</taxon>
        <taxon>Cichorieae</taxon>
        <taxon>Cichoriinae</taxon>
        <taxon>Cichorium</taxon>
    </lineage>
</organism>
<gene>
    <name evidence="1" type="ORF">L2E82_07245</name>
</gene>
<evidence type="ECO:0000313" key="1">
    <source>
        <dbReference type="EMBL" id="KAI3778168.1"/>
    </source>
</evidence>
<dbReference type="EMBL" id="CM042010">
    <property type="protein sequence ID" value="KAI3778168.1"/>
    <property type="molecule type" value="Genomic_DNA"/>
</dbReference>
<proteinExistence type="predicted"/>
<accession>A0ACB9G4P9</accession>
<dbReference type="Proteomes" id="UP001055811">
    <property type="component" value="Linkage Group LG02"/>
</dbReference>
<evidence type="ECO:0000313" key="2">
    <source>
        <dbReference type="Proteomes" id="UP001055811"/>
    </source>
</evidence>
<name>A0ACB9G4P9_CICIN</name>
<reference evidence="1 2" key="2">
    <citation type="journal article" date="2022" name="Mol. Ecol. Resour.">
        <title>The genomes of chicory, endive, great burdock and yacon provide insights into Asteraceae paleo-polyploidization history and plant inulin production.</title>
        <authorList>
            <person name="Fan W."/>
            <person name="Wang S."/>
            <person name="Wang H."/>
            <person name="Wang A."/>
            <person name="Jiang F."/>
            <person name="Liu H."/>
            <person name="Zhao H."/>
            <person name="Xu D."/>
            <person name="Zhang Y."/>
        </authorList>
    </citation>
    <scope>NUCLEOTIDE SEQUENCE [LARGE SCALE GENOMIC DNA]</scope>
    <source>
        <strain evidence="2">cv. Punajuju</strain>
        <tissue evidence="1">Leaves</tissue>
    </source>
</reference>
<sequence>MEGPLDRYHKLGLRQSFSRIHHYPSACKELALILKLSYSKFPKSLQSLVLQDVLAAFCLLPRMQTQTAVHAANALLQAVESSLPKQKKALAVTEFKHAMVAHKRFSKARHNEEDLVELPQDVLVHVFSFLDLQSLLSSSQVCRSWNIASSDNHLWQSLYTNTPQILSKNNNCVYGELTDEKWSQEANIDWRNIYKKAYDGFSWKKLLTSSRGFCKHCHEIIWVSDIGNNKTFGLKCKYHQFNPISTRQIVVYIDGEYASSESDSDSDCDSYNEYASKLWAYPRRSH</sequence>
<comment type="caution">
    <text evidence="1">The sequence shown here is derived from an EMBL/GenBank/DDBJ whole genome shotgun (WGS) entry which is preliminary data.</text>
</comment>